<dbReference type="PANTHER" id="PTHR43182">
    <property type="entry name" value="COBALT-PRECORRIN-6B C(15)-METHYLTRANSFERASE (DECARBOXYLATING)"/>
    <property type="match status" value="1"/>
</dbReference>
<comment type="pathway">
    <text evidence="1">Cofactor biosynthesis; adenosylcobalamin biosynthesis.</text>
</comment>
<comment type="caution">
    <text evidence="7">The sequence shown here is derived from an EMBL/GenBank/DDBJ whole genome shotgun (WGS) entry which is preliminary data.</text>
</comment>
<dbReference type="InterPro" id="IPR012818">
    <property type="entry name" value="CbiE"/>
</dbReference>
<evidence type="ECO:0000313" key="7">
    <source>
        <dbReference type="EMBL" id="KRQ85917.1"/>
    </source>
</evidence>
<dbReference type="NCBIfam" id="TIGR02467">
    <property type="entry name" value="CbiE"/>
    <property type="match status" value="1"/>
</dbReference>
<evidence type="ECO:0000256" key="1">
    <source>
        <dbReference type="ARBA" id="ARBA00004953"/>
    </source>
</evidence>
<dbReference type="GO" id="GO:0008276">
    <property type="term" value="F:protein methyltransferase activity"/>
    <property type="evidence" value="ECO:0007669"/>
    <property type="project" value="InterPro"/>
</dbReference>
<evidence type="ECO:0000256" key="2">
    <source>
        <dbReference type="ARBA" id="ARBA00022573"/>
    </source>
</evidence>
<evidence type="ECO:0000256" key="5">
    <source>
        <dbReference type="ARBA" id="ARBA00022691"/>
    </source>
</evidence>
<keyword evidence="4 7" id="KW-0808">Transferase</keyword>
<name>A0A0R3JUK9_CALMK</name>
<keyword evidence="2" id="KW-0169">Cobalamin biosynthesis</keyword>
<evidence type="ECO:0000256" key="3">
    <source>
        <dbReference type="ARBA" id="ARBA00022603"/>
    </source>
</evidence>
<dbReference type="STRING" id="908809.ABG79_02291"/>
<evidence type="ECO:0000259" key="6">
    <source>
        <dbReference type="Pfam" id="PF00590"/>
    </source>
</evidence>
<sequence length="192" mass="21945">MIVVGIGPGNLRYASYEAIETITDAEMVVAFKRVGKDLESLREIKYIQRFEELLEIKEDFVFVVSGDPTLYSALEFLKRRGIKIDRVVPSISSFQYLMCKLQKSWNDAKIISLHGRRGDLSDVNKNGITIIFTDDKFTPEYISNKLFEEGFNGKIYAGYNLSYEDELILEKNIGDEFENISDLSIVVVETCL</sequence>
<dbReference type="Proteomes" id="UP000052015">
    <property type="component" value="Unassembled WGS sequence"/>
</dbReference>
<organism evidence="7 8">
    <name type="scientific">Caloramator mitchellensis</name>
    <dbReference type="NCBI Taxonomy" id="908809"/>
    <lineage>
        <taxon>Bacteria</taxon>
        <taxon>Bacillati</taxon>
        <taxon>Bacillota</taxon>
        <taxon>Clostridia</taxon>
        <taxon>Eubacteriales</taxon>
        <taxon>Clostridiaceae</taxon>
        <taxon>Caloramator</taxon>
    </lineage>
</organism>
<protein>
    <submittedName>
        <fullName evidence="7">Putative cobalt-precorrin-6Y C(5)-methyltransferase</fullName>
        <ecNumber evidence="7">2.1.1.-</ecNumber>
    </submittedName>
</protein>
<dbReference type="GO" id="GO:0009236">
    <property type="term" value="P:cobalamin biosynthetic process"/>
    <property type="evidence" value="ECO:0007669"/>
    <property type="project" value="UniProtKB-UniPathway"/>
</dbReference>
<dbReference type="GO" id="GO:0032259">
    <property type="term" value="P:methylation"/>
    <property type="evidence" value="ECO:0007669"/>
    <property type="project" value="UniProtKB-KW"/>
</dbReference>
<keyword evidence="3 7" id="KW-0489">Methyltransferase</keyword>
<dbReference type="RefSeq" id="WP_057979573.1">
    <property type="nucleotide sequence ID" value="NZ_LKHP01000020.1"/>
</dbReference>
<dbReference type="OrthoDB" id="9780707at2"/>
<dbReference type="InterPro" id="IPR050714">
    <property type="entry name" value="Cobalamin_biosynth_MTase"/>
</dbReference>
<dbReference type="Pfam" id="PF00590">
    <property type="entry name" value="TP_methylase"/>
    <property type="match status" value="1"/>
</dbReference>
<gene>
    <name evidence="7" type="primary">cbiE</name>
    <name evidence="7" type="ORF">ABG79_02291</name>
</gene>
<dbReference type="AlphaFoldDB" id="A0A0R3JUK9"/>
<dbReference type="EMBL" id="LKHP01000020">
    <property type="protein sequence ID" value="KRQ85917.1"/>
    <property type="molecule type" value="Genomic_DNA"/>
</dbReference>
<reference evidence="7 8" key="1">
    <citation type="submission" date="2015-09" db="EMBL/GenBank/DDBJ databases">
        <title>Draft genome sequence of a Caloramator mitchellensis, a moderate thermophile from the Great Artesian Basin of Australia.</title>
        <authorList>
            <person name="Patel B.K."/>
        </authorList>
    </citation>
    <scope>NUCLEOTIDE SEQUENCE [LARGE SCALE GENOMIC DNA]</scope>
    <source>
        <strain evidence="7 8">VF08</strain>
    </source>
</reference>
<dbReference type="InterPro" id="IPR000878">
    <property type="entry name" value="4pyrrol_Mease"/>
</dbReference>
<keyword evidence="8" id="KW-1185">Reference proteome</keyword>
<dbReference type="PANTHER" id="PTHR43182:SF1">
    <property type="entry name" value="COBALT-PRECORRIN-7 C(5)-METHYLTRANSFERASE"/>
    <property type="match status" value="1"/>
</dbReference>
<proteinExistence type="predicted"/>
<accession>A0A0R3JUK9</accession>
<keyword evidence="5" id="KW-0949">S-adenosyl-L-methionine</keyword>
<dbReference type="EC" id="2.1.1.-" evidence="7"/>
<feature type="domain" description="Tetrapyrrole methylase" evidence="6">
    <location>
        <begin position="2"/>
        <end position="174"/>
    </location>
</feature>
<evidence type="ECO:0000256" key="4">
    <source>
        <dbReference type="ARBA" id="ARBA00022679"/>
    </source>
</evidence>
<dbReference type="UniPathway" id="UPA00148"/>
<dbReference type="SUPFAM" id="SSF53790">
    <property type="entry name" value="Tetrapyrrole methylase"/>
    <property type="match status" value="1"/>
</dbReference>
<dbReference type="Gene3D" id="3.40.1010.10">
    <property type="entry name" value="Cobalt-precorrin-4 Transmethylase, Domain 1"/>
    <property type="match status" value="1"/>
</dbReference>
<dbReference type="InterPro" id="IPR014777">
    <property type="entry name" value="4pyrrole_Mease_sub1"/>
</dbReference>
<dbReference type="InterPro" id="IPR035996">
    <property type="entry name" value="4pyrrol_Methylase_sf"/>
</dbReference>
<dbReference type="CDD" id="cd11644">
    <property type="entry name" value="Precorrin-6Y-MT"/>
    <property type="match status" value="1"/>
</dbReference>
<evidence type="ECO:0000313" key="8">
    <source>
        <dbReference type="Proteomes" id="UP000052015"/>
    </source>
</evidence>